<dbReference type="AlphaFoldDB" id="A0A128F462"/>
<sequence>MEQQQDLLRYVLSLGDDALTLGHRLSEWASNGPFLEEDIALGNVALDYIGRARMFYGYASELTNGDKSEDDFAFLRGERDYINHLINELPRGDFAFTMARQLIVDIYSQLFMTQLLESSDPVLSAIAHKSIKETRYHLMRSKDWVIKLGDGTEESHQRMQMAFNDLWGYIPEIFEPDDTEQRLVAAGIAVDTSALKASFDAQLSRVLEEATLEVPADEWAVRGGRKGYHTEHLGHLLGVMQSVHRAYPGCEW</sequence>
<dbReference type="GO" id="GO:0010124">
    <property type="term" value="P:phenylacetate catabolic process"/>
    <property type="evidence" value="ECO:0007669"/>
    <property type="project" value="InterPro"/>
</dbReference>
<dbReference type="EMBL" id="FIZX01000002">
    <property type="protein sequence ID" value="CZF81592.1"/>
    <property type="molecule type" value="Genomic_DNA"/>
</dbReference>
<dbReference type="NCBIfam" id="TIGR02158">
    <property type="entry name" value="PA_CoA_Oxy3"/>
    <property type="match status" value="1"/>
</dbReference>
<evidence type="ECO:0000313" key="1">
    <source>
        <dbReference type="EMBL" id="CZF81592.1"/>
    </source>
</evidence>
<dbReference type="InterPro" id="IPR011882">
    <property type="entry name" value="PaaC"/>
</dbReference>
<dbReference type="GO" id="GO:0005829">
    <property type="term" value="C:cytosol"/>
    <property type="evidence" value="ECO:0007669"/>
    <property type="project" value="TreeGrafter"/>
</dbReference>
<organism evidence="1 2">
    <name type="scientific">Grimontia celer</name>
    <dbReference type="NCBI Taxonomy" id="1796497"/>
    <lineage>
        <taxon>Bacteria</taxon>
        <taxon>Pseudomonadati</taxon>
        <taxon>Pseudomonadota</taxon>
        <taxon>Gammaproteobacteria</taxon>
        <taxon>Vibrionales</taxon>
        <taxon>Vibrionaceae</taxon>
        <taxon>Grimontia</taxon>
    </lineage>
</organism>
<accession>A0A128F462</accession>
<name>A0A128F462_9GAMM</name>
<protein>
    <submittedName>
        <fullName evidence="1">1,2-phenylacetyl-CoA epoxidase, subunit C</fullName>
    </submittedName>
</protein>
<dbReference type="InterPro" id="IPR052703">
    <property type="entry name" value="Aromatic_CoA_ox/epox"/>
</dbReference>
<dbReference type="RefSeq" id="WP_062663743.1">
    <property type="nucleotide sequence ID" value="NZ_FIZX01000002.1"/>
</dbReference>
<dbReference type="Pfam" id="PF05138">
    <property type="entry name" value="PaaA_PaaC"/>
    <property type="match status" value="1"/>
</dbReference>
<dbReference type="PANTHER" id="PTHR30458:SF0">
    <property type="entry name" value="1,2-PHENYLACETYL-COA EPOXIDASE, SUBUNIT C"/>
    <property type="match status" value="1"/>
</dbReference>
<dbReference type="OrthoDB" id="9789947at2"/>
<dbReference type="Proteomes" id="UP000071641">
    <property type="component" value="Unassembled WGS sequence"/>
</dbReference>
<gene>
    <name evidence="1" type="primary">paaC</name>
    <name evidence="1" type="ORF">GCE9029_02706</name>
</gene>
<dbReference type="InterPro" id="IPR007814">
    <property type="entry name" value="PaaA_PaaC"/>
</dbReference>
<dbReference type="InterPro" id="IPR012347">
    <property type="entry name" value="Ferritin-like"/>
</dbReference>
<proteinExistence type="predicted"/>
<evidence type="ECO:0000313" key="2">
    <source>
        <dbReference type="Proteomes" id="UP000071641"/>
    </source>
</evidence>
<dbReference type="Gene3D" id="1.20.1260.10">
    <property type="match status" value="1"/>
</dbReference>
<dbReference type="InterPro" id="IPR009078">
    <property type="entry name" value="Ferritin-like_SF"/>
</dbReference>
<reference evidence="2" key="1">
    <citation type="submission" date="2016-02" db="EMBL/GenBank/DDBJ databases">
        <authorList>
            <person name="Rodrigo-Torres Lidia"/>
            <person name="Arahal R.David."/>
        </authorList>
    </citation>
    <scope>NUCLEOTIDE SEQUENCE [LARGE SCALE GENOMIC DNA]</scope>
    <source>
        <strain evidence="2">CECT 9029</strain>
    </source>
</reference>
<dbReference type="SUPFAM" id="SSF47240">
    <property type="entry name" value="Ferritin-like"/>
    <property type="match status" value="1"/>
</dbReference>
<keyword evidence="2" id="KW-1185">Reference proteome</keyword>
<dbReference type="STRING" id="1796497.GCE9029_02706"/>
<dbReference type="PIRSF" id="PIRSF037834">
    <property type="entry name" value="PA_CoA_Oase3"/>
    <property type="match status" value="1"/>
</dbReference>
<dbReference type="PANTHER" id="PTHR30458">
    <property type="entry name" value="PHENYLACETIC ACID DEGRADATION PROTEIN PAA"/>
    <property type="match status" value="1"/>
</dbReference>